<dbReference type="InterPro" id="IPR038721">
    <property type="entry name" value="IS701-like_DDE_dom"/>
</dbReference>
<dbReference type="AlphaFoldDB" id="A0A6J4LGA7"/>
<reference evidence="2" key="1">
    <citation type="submission" date="2020-02" db="EMBL/GenBank/DDBJ databases">
        <authorList>
            <person name="Meier V. D."/>
        </authorList>
    </citation>
    <scope>NUCLEOTIDE SEQUENCE</scope>
    <source>
        <strain evidence="2">AVDCRST_MAG61</strain>
    </source>
</reference>
<proteinExistence type="predicted"/>
<dbReference type="NCBIfam" id="NF033540">
    <property type="entry name" value="transpos_IS701"/>
    <property type="match status" value="1"/>
</dbReference>
<dbReference type="PANTHER" id="PTHR33627:SF1">
    <property type="entry name" value="TRANSPOSASE"/>
    <property type="match status" value="1"/>
</dbReference>
<dbReference type="PANTHER" id="PTHR33627">
    <property type="entry name" value="TRANSPOSASE"/>
    <property type="match status" value="1"/>
</dbReference>
<organism evidence="2">
    <name type="scientific">uncultured Friedmanniella sp</name>
    <dbReference type="NCBI Taxonomy" id="335381"/>
    <lineage>
        <taxon>Bacteria</taxon>
        <taxon>Bacillati</taxon>
        <taxon>Actinomycetota</taxon>
        <taxon>Actinomycetes</taxon>
        <taxon>Propionibacteriales</taxon>
        <taxon>Nocardioidaceae</taxon>
        <taxon>Friedmanniella</taxon>
        <taxon>environmental samples</taxon>
    </lineage>
</organism>
<name>A0A6J4LGA7_9ACTN</name>
<gene>
    <name evidence="2" type="ORF">AVDCRST_MAG61-2991</name>
</gene>
<protein>
    <submittedName>
        <fullName evidence="2">Transposase</fullName>
    </submittedName>
</protein>
<evidence type="ECO:0000259" key="1">
    <source>
        <dbReference type="Pfam" id="PF13546"/>
    </source>
</evidence>
<dbReference type="Pfam" id="PF13546">
    <property type="entry name" value="DDE_5"/>
    <property type="match status" value="1"/>
</dbReference>
<dbReference type="InterPro" id="IPR012337">
    <property type="entry name" value="RNaseH-like_sf"/>
</dbReference>
<accession>A0A6J4LGA7</accession>
<sequence>MAEVEGWAQEFSQVEALLGPRFGRREPRARAVGYVRSLMAPLERKNGWTISEATGARSPDSVQWLLTGADWDPDLLRDDLRSWVAEELGDPDGVLVVDDTGFLKKGIKSAGVQRQYSGTAGRIENCQIGVFLAYAAPAGRTLLDRELYLPKSWTEDRDRCTEAGVSAAVGFATKPELAETMLHRALNAGVPAAWVTGDEAYGQVSALRRSLVERGMSYVLAVPANQRVHPADSGSGPREGRIDDAVAALDARCWTTITVGAGAKGPRTYQWARARVRPLPAERGEPEHWLLARRSLTDPTDLAYYLAAAPAKTPLRELARIAGVRWAIEETFQTAKNEVGLDHYQVRRYGGWYRHITLAMLAHAFLTITRAGTRSREKGGPGPSQPRSAS</sequence>
<dbReference type="SUPFAM" id="SSF53098">
    <property type="entry name" value="Ribonuclease H-like"/>
    <property type="match status" value="1"/>
</dbReference>
<feature type="domain" description="Transposase IS701-like DDE" evidence="1">
    <location>
        <begin position="20"/>
        <end position="272"/>
    </location>
</feature>
<evidence type="ECO:0000313" key="2">
    <source>
        <dbReference type="EMBL" id="CAA9332982.1"/>
    </source>
</evidence>
<dbReference type="EMBL" id="CADCTT010000364">
    <property type="protein sequence ID" value="CAA9332982.1"/>
    <property type="molecule type" value="Genomic_DNA"/>
</dbReference>
<dbReference type="InterPro" id="IPR039365">
    <property type="entry name" value="IS701-like"/>
</dbReference>